<dbReference type="GeneID" id="70183639"/>
<dbReference type="Proteomes" id="UP000756346">
    <property type="component" value="Unassembled WGS sequence"/>
</dbReference>
<reference evidence="2" key="1">
    <citation type="journal article" date="2021" name="Nat. Commun.">
        <title>Genetic determinants of endophytism in the Arabidopsis root mycobiome.</title>
        <authorList>
            <person name="Mesny F."/>
            <person name="Miyauchi S."/>
            <person name="Thiergart T."/>
            <person name="Pickel B."/>
            <person name="Atanasova L."/>
            <person name="Karlsson M."/>
            <person name="Huettel B."/>
            <person name="Barry K.W."/>
            <person name="Haridas S."/>
            <person name="Chen C."/>
            <person name="Bauer D."/>
            <person name="Andreopoulos W."/>
            <person name="Pangilinan J."/>
            <person name="LaButti K."/>
            <person name="Riley R."/>
            <person name="Lipzen A."/>
            <person name="Clum A."/>
            <person name="Drula E."/>
            <person name="Henrissat B."/>
            <person name="Kohler A."/>
            <person name="Grigoriev I.V."/>
            <person name="Martin F.M."/>
            <person name="Hacquard S."/>
        </authorList>
    </citation>
    <scope>NUCLEOTIDE SEQUENCE</scope>
    <source>
        <strain evidence="2">MPI-CAGE-CH-0230</strain>
    </source>
</reference>
<dbReference type="OrthoDB" id="422736at2759"/>
<evidence type="ECO:0000313" key="3">
    <source>
        <dbReference type="Proteomes" id="UP000756346"/>
    </source>
</evidence>
<keyword evidence="3" id="KW-1185">Reference proteome</keyword>
<dbReference type="PANTHER" id="PTHR36587:SF2">
    <property type="entry name" value="EXPRESSION SITE-ASSOCIATED GENE 3 (ESAG3)-LIKE PROTEIN"/>
    <property type="match status" value="1"/>
</dbReference>
<protein>
    <submittedName>
        <fullName evidence="2">Uncharacterized protein</fullName>
    </submittedName>
</protein>
<name>A0A9P8YAG6_9PEZI</name>
<proteinExistence type="predicted"/>
<sequence>MVVAMAFPRRLLRILGPIAVVLLATVIVSQLIANKGLASPWSASSRQSNANYERVPPKYDPKRMHLLIPATSTNHHLCQLLTTAALMGYPAPVLINYGAPEDKDDYKQHLTKVAGVLDYLHSLPESEDDELVFMIDGFDAWFQLPGNVMLKRYYDTVEAGHRQNVASYGQDVVDENGIRDTVIFGSDKVCWPGGWERPACWAVPESRLSSKSFGPYTDQGALEHTRPRWLNSGTIMGPVREVRDVFEAAQRKIEENHVTDSDQYYFGIVQGEQSYKRRILKMEADQAKGYDISEMELFLRPKRPEKDIPKPPKGARTEYYIGIDYESNLWQTIAYYDEYLTWVRHNISEQYMPGVMGWDYQYPNYILPDDLVSFSRSPLSASARPNDARNVNDDMPEELFSWSTVPLVVNTASMTIPPVVHFTGKKAYREIWWGRSWFYPHQKSMLEALRRRGPVKTGPHRDAAAGAWTLLDKELGWVDWEDGLCQPFERKLQGLEELDPSELGFGNNWG</sequence>
<keyword evidence="1" id="KW-0472">Membrane</keyword>
<evidence type="ECO:0000313" key="2">
    <source>
        <dbReference type="EMBL" id="KAH7031650.1"/>
    </source>
</evidence>
<evidence type="ECO:0000256" key="1">
    <source>
        <dbReference type="SAM" id="Phobius"/>
    </source>
</evidence>
<comment type="caution">
    <text evidence="2">The sequence shown here is derived from an EMBL/GenBank/DDBJ whole genome shotgun (WGS) entry which is preliminary data.</text>
</comment>
<keyword evidence="1" id="KW-1133">Transmembrane helix</keyword>
<gene>
    <name evidence="2" type="ORF">B0I36DRAFT_324366</name>
</gene>
<feature type="transmembrane region" description="Helical" evidence="1">
    <location>
        <begin position="12"/>
        <end position="33"/>
    </location>
</feature>
<keyword evidence="1" id="KW-0812">Transmembrane</keyword>
<dbReference type="AlphaFoldDB" id="A0A9P8YAG6"/>
<accession>A0A9P8YAG6</accession>
<dbReference type="EMBL" id="JAGTJQ010000005">
    <property type="protein sequence ID" value="KAH7031650.1"/>
    <property type="molecule type" value="Genomic_DNA"/>
</dbReference>
<dbReference type="CDD" id="cd22997">
    <property type="entry name" value="GT_LH"/>
    <property type="match status" value="1"/>
</dbReference>
<dbReference type="RefSeq" id="XP_046013330.1">
    <property type="nucleotide sequence ID" value="XM_046154093.1"/>
</dbReference>
<organism evidence="2 3">
    <name type="scientific">Microdochium trichocladiopsis</name>
    <dbReference type="NCBI Taxonomy" id="1682393"/>
    <lineage>
        <taxon>Eukaryota</taxon>
        <taxon>Fungi</taxon>
        <taxon>Dikarya</taxon>
        <taxon>Ascomycota</taxon>
        <taxon>Pezizomycotina</taxon>
        <taxon>Sordariomycetes</taxon>
        <taxon>Xylariomycetidae</taxon>
        <taxon>Xylariales</taxon>
        <taxon>Microdochiaceae</taxon>
        <taxon>Microdochium</taxon>
    </lineage>
</organism>
<dbReference type="PANTHER" id="PTHR36587">
    <property type="entry name" value="EXPRESSION SITE-ASSOCIATED GENE 3 (ESAG3)-LIKE PROTEIN"/>
    <property type="match status" value="1"/>
</dbReference>